<evidence type="ECO:0000313" key="6">
    <source>
        <dbReference type="EMBL" id="ABS67334.1"/>
    </source>
</evidence>
<dbReference type="PANTHER" id="PTHR30126">
    <property type="entry name" value="HTH-TYPE TRANSCRIPTIONAL REGULATOR"/>
    <property type="match status" value="1"/>
</dbReference>
<dbReference type="Proteomes" id="UP000002417">
    <property type="component" value="Chromosome"/>
</dbReference>
<dbReference type="InterPro" id="IPR000847">
    <property type="entry name" value="LysR_HTH_N"/>
</dbReference>
<dbReference type="Pfam" id="PF03466">
    <property type="entry name" value="LysR_substrate"/>
    <property type="match status" value="1"/>
</dbReference>
<dbReference type="InterPro" id="IPR005119">
    <property type="entry name" value="LysR_subst-bd"/>
</dbReference>
<dbReference type="FunFam" id="1.10.10.10:FF:000001">
    <property type="entry name" value="LysR family transcriptional regulator"/>
    <property type="match status" value="1"/>
</dbReference>
<dbReference type="STRING" id="78245.Xaut_2090"/>
<dbReference type="GO" id="GO:0003700">
    <property type="term" value="F:DNA-binding transcription factor activity"/>
    <property type="evidence" value="ECO:0007669"/>
    <property type="project" value="InterPro"/>
</dbReference>
<dbReference type="AlphaFoldDB" id="A7IH41"/>
<dbReference type="HOGENOM" id="CLU_039613_6_1_5"/>
<dbReference type="OrthoDB" id="9808620at2"/>
<dbReference type="Gene3D" id="1.10.10.10">
    <property type="entry name" value="Winged helix-like DNA-binding domain superfamily/Winged helix DNA-binding domain"/>
    <property type="match status" value="1"/>
</dbReference>
<dbReference type="EMBL" id="CP000781">
    <property type="protein sequence ID" value="ABS67334.1"/>
    <property type="molecule type" value="Genomic_DNA"/>
</dbReference>
<sequence>MTLEQLKVFVAVARALHMTRAAEGLHMTQSAVSASVAALEASCGVALFHRVGRRIELTEAGHAFVPEAEAVLARAAAAETVLADLSGLRRGRLALEASQTIANYWLGPVLNRFHTLYPDIALSVVIGNTTQVTAAVREGNADLGFVEGEVEEPLLARTAVPGDRLVLVAAAGSSFADRRAIAPADLFEMPFVLREPGSGTRQVFEDALKASGLDPAGLRVVLELPSNEAVVSAVAAGAGATVISDLVAAAGLATGTLRQLPLTFPARRFYVLRHADRYHSRAAQALMALIREPAEGATIPATGAAAAPVSRPRSRARR</sequence>
<dbReference type="PANTHER" id="PTHR30126:SF39">
    <property type="entry name" value="HTH-TYPE TRANSCRIPTIONAL REGULATOR CYSL"/>
    <property type="match status" value="1"/>
</dbReference>
<dbReference type="Gene3D" id="3.40.190.290">
    <property type="match status" value="1"/>
</dbReference>
<name>A7IH41_XANP2</name>
<dbReference type="InterPro" id="IPR036388">
    <property type="entry name" value="WH-like_DNA-bd_sf"/>
</dbReference>
<evidence type="ECO:0000313" key="7">
    <source>
        <dbReference type="Proteomes" id="UP000002417"/>
    </source>
</evidence>
<keyword evidence="2" id="KW-0805">Transcription regulation</keyword>
<evidence type="ECO:0000256" key="3">
    <source>
        <dbReference type="ARBA" id="ARBA00023125"/>
    </source>
</evidence>
<gene>
    <name evidence="6" type="ordered locus">Xaut_2090</name>
</gene>
<feature type="domain" description="HTH lysR-type" evidence="5">
    <location>
        <begin position="1"/>
        <end position="58"/>
    </location>
</feature>
<dbReference type="SUPFAM" id="SSF53850">
    <property type="entry name" value="Periplasmic binding protein-like II"/>
    <property type="match status" value="1"/>
</dbReference>
<keyword evidence="4" id="KW-0804">Transcription</keyword>
<evidence type="ECO:0000256" key="2">
    <source>
        <dbReference type="ARBA" id="ARBA00023015"/>
    </source>
</evidence>
<dbReference type="eggNOG" id="COG0583">
    <property type="taxonomic scope" value="Bacteria"/>
</dbReference>
<proteinExistence type="inferred from homology"/>
<organism evidence="6 7">
    <name type="scientific">Xanthobacter autotrophicus (strain ATCC BAA-1158 / Py2)</name>
    <dbReference type="NCBI Taxonomy" id="78245"/>
    <lineage>
        <taxon>Bacteria</taxon>
        <taxon>Pseudomonadati</taxon>
        <taxon>Pseudomonadota</taxon>
        <taxon>Alphaproteobacteria</taxon>
        <taxon>Hyphomicrobiales</taxon>
        <taxon>Xanthobacteraceae</taxon>
        <taxon>Xanthobacter</taxon>
    </lineage>
</organism>
<dbReference type="GO" id="GO:0000976">
    <property type="term" value="F:transcription cis-regulatory region binding"/>
    <property type="evidence" value="ECO:0007669"/>
    <property type="project" value="TreeGrafter"/>
</dbReference>
<dbReference type="PRINTS" id="PR00039">
    <property type="entry name" value="HTHLYSR"/>
</dbReference>
<keyword evidence="3" id="KW-0238">DNA-binding</keyword>
<protein>
    <submittedName>
        <fullName evidence="6">Transcriptional regulator, LysR family</fullName>
    </submittedName>
</protein>
<dbReference type="PhylomeDB" id="A7IH41"/>
<keyword evidence="7" id="KW-1185">Reference proteome</keyword>
<dbReference type="SUPFAM" id="SSF46785">
    <property type="entry name" value="Winged helix' DNA-binding domain"/>
    <property type="match status" value="1"/>
</dbReference>
<accession>A7IH41</accession>
<comment type="similarity">
    <text evidence="1">Belongs to the LysR transcriptional regulatory family.</text>
</comment>
<dbReference type="KEGG" id="xau:Xaut_2090"/>
<evidence type="ECO:0000256" key="4">
    <source>
        <dbReference type="ARBA" id="ARBA00023163"/>
    </source>
</evidence>
<evidence type="ECO:0000256" key="1">
    <source>
        <dbReference type="ARBA" id="ARBA00009437"/>
    </source>
</evidence>
<dbReference type="PROSITE" id="PS50931">
    <property type="entry name" value="HTH_LYSR"/>
    <property type="match status" value="1"/>
</dbReference>
<dbReference type="Pfam" id="PF00126">
    <property type="entry name" value="HTH_1"/>
    <property type="match status" value="1"/>
</dbReference>
<dbReference type="InterPro" id="IPR036390">
    <property type="entry name" value="WH_DNA-bd_sf"/>
</dbReference>
<evidence type="ECO:0000259" key="5">
    <source>
        <dbReference type="PROSITE" id="PS50931"/>
    </source>
</evidence>
<reference evidence="6 7" key="1">
    <citation type="submission" date="2007-07" db="EMBL/GenBank/DDBJ databases">
        <title>Complete sequence of chromosome of Xanthobacter autotrophicus Py2.</title>
        <authorList>
            <consortium name="US DOE Joint Genome Institute"/>
            <person name="Copeland A."/>
            <person name="Lucas S."/>
            <person name="Lapidus A."/>
            <person name="Barry K."/>
            <person name="Glavina del Rio T."/>
            <person name="Hammon N."/>
            <person name="Israni S."/>
            <person name="Dalin E."/>
            <person name="Tice H."/>
            <person name="Pitluck S."/>
            <person name="Sims D."/>
            <person name="Brettin T."/>
            <person name="Bruce D."/>
            <person name="Detter J.C."/>
            <person name="Han C."/>
            <person name="Tapia R."/>
            <person name="Brainard J."/>
            <person name="Schmutz J."/>
            <person name="Larimer F."/>
            <person name="Land M."/>
            <person name="Hauser L."/>
            <person name="Kyrpides N."/>
            <person name="Kim E."/>
            <person name="Ensigns S.A."/>
            <person name="Richardson P."/>
        </authorList>
    </citation>
    <scope>NUCLEOTIDE SEQUENCE [LARGE SCALE GENOMIC DNA]</scope>
    <source>
        <strain evidence="7">ATCC BAA-1158 / Py2</strain>
    </source>
</reference>